<sequence>MVGGQQHRGAGDVEHVPDPVGGSIDGDGDVLTARGGHRIDREHHLERPRRGDADRDVRADSGCDQLAGQHVHSVEQLGVREVAAVADHGDLVAEAFDCAGQQVCECSVHASIGELRIGQIHHVSLRHLVDDGGVVVGEDHRITDGTIHVGQQTVEQVDQAFGEDSDREPVEEVFGERDPAVPVVVGRREIDAEQQVDLGGFGSGFQRFDDEAGDLVSVEARGGIRLVDRQPHLGERRERLRADRVQVLDEDFEGHICVVERGEVDGPQFPEEVGERRRRIDLRAKDESVDEHADHVVERGVAAARDGHSDRDVVGGRQPRKQHREARVEHDERRDAGLMRDLTDPVAERGGDRVVDLPAPLGRHLGSRPVGRQIEDVGEVGEGGPPIVELTVQHRALI</sequence>
<dbReference type="EMBL" id="BAOP01000002">
    <property type="protein sequence ID" value="GAC78172.1"/>
    <property type="molecule type" value="Genomic_DNA"/>
</dbReference>
<dbReference type="AntiFam" id="ANF00178">
    <property type="entry name" value="Shadow ORF (opposite dhbF)"/>
</dbReference>
<name>M3USF2_GORML</name>
<feature type="region of interest" description="Disordered" evidence="1">
    <location>
        <begin position="303"/>
        <end position="337"/>
    </location>
</feature>
<proteinExistence type="predicted"/>
<organism evidence="2 3">
    <name type="scientific">Gordonia malaquae NBRC 108250</name>
    <dbReference type="NCBI Taxonomy" id="1223542"/>
    <lineage>
        <taxon>Bacteria</taxon>
        <taxon>Bacillati</taxon>
        <taxon>Actinomycetota</taxon>
        <taxon>Actinomycetes</taxon>
        <taxon>Mycobacteriales</taxon>
        <taxon>Gordoniaceae</taxon>
        <taxon>Gordonia</taxon>
    </lineage>
</organism>
<evidence type="ECO:0000256" key="1">
    <source>
        <dbReference type="SAM" id="MobiDB-lite"/>
    </source>
</evidence>
<evidence type="ECO:0000313" key="3">
    <source>
        <dbReference type="Proteomes" id="UP000035009"/>
    </source>
</evidence>
<feature type="compositionally biased region" description="Basic and acidic residues" evidence="1">
    <location>
        <begin position="325"/>
        <end position="337"/>
    </location>
</feature>
<accession>M3USF2</accession>
<evidence type="ECO:0000313" key="2">
    <source>
        <dbReference type="EMBL" id="GAC78172.1"/>
    </source>
</evidence>
<dbReference type="AlphaFoldDB" id="M3USF2"/>
<gene>
    <name evidence="2" type="ORF">GM1_002_01500</name>
</gene>
<feature type="region of interest" description="Disordered" evidence="1">
    <location>
        <begin position="1"/>
        <end position="57"/>
    </location>
</feature>
<feature type="compositionally biased region" description="Basic and acidic residues" evidence="1">
    <location>
        <begin position="305"/>
        <end position="314"/>
    </location>
</feature>
<protein>
    <submittedName>
        <fullName evidence="2">Uncharacterized protein</fullName>
    </submittedName>
</protein>
<keyword evidence="3" id="KW-1185">Reference proteome</keyword>
<feature type="compositionally biased region" description="Basic and acidic residues" evidence="1">
    <location>
        <begin position="37"/>
        <end position="57"/>
    </location>
</feature>
<reference evidence="2 3" key="1">
    <citation type="submission" date="2013-02" db="EMBL/GenBank/DDBJ databases">
        <title>Whole genome shotgun sequence of Gordonia malaquae NBRC 108250.</title>
        <authorList>
            <person name="Yoshida I."/>
            <person name="Hosoyama A."/>
            <person name="Tsuchikane K."/>
            <person name="Ando Y."/>
            <person name="Baba S."/>
            <person name="Ohji S."/>
            <person name="Hamada M."/>
            <person name="Tamura T."/>
            <person name="Yamazoe A."/>
            <person name="Yamazaki S."/>
            <person name="Fujita N."/>
        </authorList>
    </citation>
    <scope>NUCLEOTIDE SEQUENCE [LARGE SCALE GENOMIC DNA]</scope>
    <source>
        <strain evidence="2 3">NBRC 108250</strain>
    </source>
</reference>
<dbReference type="Proteomes" id="UP000035009">
    <property type="component" value="Unassembled WGS sequence"/>
</dbReference>
<comment type="caution">
    <text evidence="2">The sequence shown here is derived from an EMBL/GenBank/DDBJ whole genome shotgun (WGS) entry which is preliminary data.</text>
</comment>